<gene>
    <name evidence="3" type="ORF">Pmani_024991</name>
</gene>
<dbReference type="InterPro" id="IPR050656">
    <property type="entry name" value="PINX1"/>
</dbReference>
<proteinExistence type="predicted"/>
<feature type="region of interest" description="Disordered" evidence="1">
    <location>
        <begin position="421"/>
        <end position="516"/>
    </location>
</feature>
<dbReference type="GO" id="GO:0010521">
    <property type="term" value="F:telomerase inhibitor activity"/>
    <property type="evidence" value="ECO:0007669"/>
    <property type="project" value="TreeGrafter"/>
</dbReference>
<dbReference type="PANTHER" id="PTHR23149">
    <property type="entry name" value="G PATCH DOMAIN CONTAINING PROTEIN"/>
    <property type="match status" value="1"/>
</dbReference>
<dbReference type="AlphaFoldDB" id="A0AAE1P7K6"/>
<comment type="caution">
    <text evidence="3">The sequence shown here is derived from an EMBL/GenBank/DDBJ whole genome shotgun (WGS) entry which is preliminary data.</text>
</comment>
<evidence type="ECO:0000256" key="1">
    <source>
        <dbReference type="SAM" id="MobiDB-lite"/>
    </source>
</evidence>
<dbReference type="PROSITE" id="PS50174">
    <property type="entry name" value="G_PATCH"/>
    <property type="match status" value="1"/>
</dbReference>
<reference evidence="3" key="1">
    <citation type="submission" date="2023-11" db="EMBL/GenBank/DDBJ databases">
        <title>Genome assemblies of two species of porcelain crab, Petrolisthes cinctipes and Petrolisthes manimaculis (Anomura: Porcellanidae).</title>
        <authorList>
            <person name="Angst P."/>
        </authorList>
    </citation>
    <scope>NUCLEOTIDE SEQUENCE</scope>
    <source>
        <strain evidence="3">PB745_02</strain>
        <tissue evidence="3">Gill</tissue>
    </source>
</reference>
<feature type="compositionally biased region" description="Basic and acidic residues" evidence="1">
    <location>
        <begin position="332"/>
        <end position="344"/>
    </location>
</feature>
<dbReference type="SMART" id="SM00443">
    <property type="entry name" value="G_patch"/>
    <property type="match status" value="1"/>
</dbReference>
<dbReference type="Proteomes" id="UP001292094">
    <property type="component" value="Unassembled WGS sequence"/>
</dbReference>
<feature type="compositionally biased region" description="Low complexity" evidence="1">
    <location>
        <begin position="100"/>
        <end position="113"/>
    </location>
</feature>
<dbReference type="GO" id="GO:0005730">
    <property type="term" value="C:nucleolus"/>
    <property type="evidence" value="ECO:0007669"/>
    <property type="project" value="TreeGrafter"/>
</dbReference>
<dbReference type="GO" id="GO:0003676">
    <property type="term" value="F:nucleic acid binding"/>
    <property type="evidence" value="ECO:0007669"/>
    <property type="project" value="InterPro"/>
</dbReference>
<name>A0AAE1P7K6_9EUCA</name>
<dbReference type="InterPro" id="IPR000467">
    <property type="entry name" value="G_patch_dom"/>
</dbReference>
<evidence type="ECO:0000313" key="4">
    <source>
        <dbReference type="Proteomes" id="UP001292094"/>
    </source>
</evidence>
<accession>A0AAE1P7K6</accession>
<keyword evidence="4" id="KW-1185">Reference proteome</keyword>
<feature type="region of interest" description="Disordered" evidence="1">
    <location>
        <begin position="100"/>
        <end position="120"/>
    </location>
</feature>
<sequence>MNGDAVLAERRDRKKWSLNPRGTLWANDDNKIGQKLMEKMGWSKGRGLGRELQGDRDHVCVKFKNDSKGVGYKGKDDEWIKHYEGFESVLASLNSEENTIANSKNNSTTNSDANSDDEDTVMKCENKKSLEKASKSSRARVHYHKFVRGKDLSRYSADDIACVLGSKRAKILAEAETKSEVQEDSEVGEKEHYNGVTVIKGGTIQDYFAQKLEALKNRSNNAPQLLEEKAYQDNIDDEPARPGFGLGLTACNEVNETDTTLHDDNTPEVPVCKKKKKKKKNKDIDEDSKKSEEGGDEVNELDSTGNEQDLADTESHEELLPSKKKKKKRKQRECEEVVNGRDVLEDIPADSNKDIKKRKKRKNSNYSGEESSPMEEHLPDDENISKPKKKKKQLDIMTAVEEGSVECAVKATDDGFTELRKAEKKKKKKHSRVSIENEVDSVMTVGKEDCMENERKAGDDDSAVIQKKNKKRKKDKDRESVNGQSTGYNQPNEINHTSTSNGHDVPIKKSKKKKHN</sequence>
<feature type="compositionally biased region" description="Basic residues" evidence="1">
    <location>
        <begin position="422"/>
        <end position="432"/>
    </location>
</feature>
<organism evidence="3 4">
    <name type="scientific">Petrolisthes manimaculis</name>
    <dbReference type="NCBI Taxonomy" id="1843537"/>
    <lineage>
        <taxon>Eukaryota</taxon>
        <taxon>Metazoa</taxon>
        <taxon>Ecdysozoa</taxon>
        <taxon>Arthropoda</taxon>
        <taxon>Crustacea</taxon>
        <taxon>Multicrustacea</taxon>
        <taxon>Malacostraca</taxon>
        <taxon>Eumalacostraca</taxon>
        <taxon>Eucarida</taxon>
        <taxon>Decapoda</taxon>
        <taxon>Pleocyemata</taxon>
        <taxon>Anomura</taxon>
        <taxon>Galatheoidea</taxon>
        <taxon>Porcellanidae</taxon>
        <taxon>Petrolisthes</taxon>
    </lineage>
</organism>
<feature type="region of interest" description="Disordered" evidence="1">
    <location>
        <begin position="257"/>
        <end position="395"/>
    </location>
</feature>
<feature type="compositionally biased region" description="Basic residues" evidence="1">
    <location>
        <begin position="322"/>
        <end position="331"/>
    </location>
</feature>
<dbReference type="PANTHER" id="PTHR23149:SF27">
    <property type="entry name" value="PIN2_TERF1-INTERACTING TELOMERASE INHIBITOR 1"/>
    <property type="match status" value="1"/>
</dbReference>
<protein>
    <recommendedName>
        <fullName evidence="2">G-patch domain-containing protein</fullName>
    </recommendedName>
</protein>
<evidence type="ECO:0000259" key="2">
    <source>
        <dbReference type="PROSITE" id="PS50174"/>
    </source>
</evidence>
<evidence type="ECO:0000313" key="3">
    <source>
        <dbReference type="EMBL" id="KAK4302963.1"/>
    </source>
</evidence>
<feature type="compositionally biased region" description="Polar residues" evidence="1">
    <location>
        <begin position="481"/>
        <end position="502"/>
    </location>
</feature>
<dbReference type="Pfam" id="PF01585">
    <property type="entry name" value="G-patch"/>
    <property type="match status" value="1"/>
</dbReference>
<dbReference type="EMBL" id="JAWZYT010002638">
    <property type="protein sequence ID" value="KAK4302963.1"/>
    <property type="molecule type" value="Genomic_DNA"/>
</dbReference>
<feature type="compositionally biased region" description="Basic residues" evidence="1">
    <location>
        <begin position="272"/>
        <end position="281"/>
    </location>
</feature>
<feature type="compositionally biased region" description="Basic and acidic residues" evidence="1">
    <location>
        <begin position="446"/>
        <end position="459"/>
    </location>
</feature>
<feature type="domain" description="G-patch" evidence="2">
    <location>
        <begin position="29"/>
        <end position="75"/>
    </location>
</feature>